<dbReference type="PANTHER" id="PTHR30037:SF4">
    <property type="entry name" value="DNA-3-METHYLADENINE GLYCOSYLASE I"/>
    <property type="match status" value="1"/>
</dbReference>
<dbReference type="EC" id="3.2.2.20" evidence="2"/>
<feature type="binding site" evidence="1">
    <location>
        <position position="28"/>
    </location>
    <ligand>
        <name>Zn(2+)</name>
        <dbReference type="ChEBI" id="CHEBI:29105"/>
    </ligand>
</feature>
<dbReference type="GO" id="GO:0046872">
    <property type="term" value="F:metal ion binding"/>
    <property type="evidence" value="ECO:0007669"/>
    <property type="project" value="UniProtKB-KW"/>
</dbReference>
<name>A0A0M4L6Y3_9HYPH</name>
<dbReference type="STRING" id="1318743.PU02_0732"/>
<dbReference type="AlphaFoldDB" id="A0A0M4L6Y3"/>
<dbReference type="PATRIC" id="fig|1318743.3.peg.746"/>
<organism evidence="2 3">
    <name type="scientific">Bartonella ancashensis</name>
    <dbReference type="NCBI Taxonomy" id="1318743"/>
    <lineage>
        <taxon>Bacteria</taxon>
        <taxon>Pseudomonadati</taxon>
        <taxon>Pseudomonadota</taxon>
        <taxon>Alphaproteobacteria</taxon>
        <taxon>Hyphomicrobiales</taxon>
        <taxon>Bartonellaceae</taxon>
        <taxon>Bartonella</taxon>
    </lineage>
</organism>
<dbReference type="InterPro" id="IPR005019">
    <property type="entry name" value="Adenine_glyco"/>
</dbReference>
<keyword evidence="2" id="KW-0378">Hydrolase</keyword>
<dbReference type="GO" id="GO:0006284">
    <property type="term" value="P:base-excision repair"/>
    <property type="evidence" value="ECO:0007669"/>
    <property type="project" value="InterPro"/>
</dbReference>
<accession>A0A0M4L6Y3</accession>
<dbReference type="InterPro" id="IPR011257">
    <property type="entry name" value="DNA_glycosylase"/>
</dbReference>
<keyword evidence="1" id="KW-0862">Zinc</keyword>
<dbReference type="EMBL" id="CP010401">
    <property type="protein sequence ID" value="ALE03546.1"/>
    <property type="molecule type" value="Genomic_DNA"/>
</dbReference>
<evidence type="ECO:0000313" key="3">
    <source>
        <dbReference type="Proteomes" id="UP000057213"/>
    </source>
</evidence>
<dbReference type="GO" id="GO:0008725">
    <property type="term" value="F:DNA-3-methyladenine glycosylase activity"/>
    <property type="evidence" value="ECO:0007669"/>
    <property type="project" value="UniProtKB-EC"/>
</dbReference>
<dbReference type="SUPFAM" id="SSF48150">
    <property type="entry name" value="DNA-glycosylase"/>
    <property type="match status" value="1"/>
</dbReference>
<dbReference type="Gene3D" id="1.10.340.30">
    <property type="entry name" value="Hypothetical protein, domain 2"/>
    <property type="match status" value="1"/>
</dbReference>
<dbReference type="PANTHER" id="PTHR30037">
    <property type="entry name" value="DNA-3-METHYLADENINE GLYCOSYLASE 1"/>
    <property type="match status" value="1"/>
</dbReference>
<protein>
    <submittedName>
        <fullName evidence="2">DNA-3-methyladenine glycosylase</fullName>
        <ecNumber evidence="2">3.2.2.20</ecNumber>
    </submittedName>
</protein>
<reference evidence="2 3" key="1">
    <citation type="journal article" date="2015" name="Genome Announc.">
        <title>Complete Genome Sequence of Bartonella ancashensis Strain 20.00, Isolated from the Blood of a Patient with Verruga Peruana.</title>
        <authorList>
            <person name="Hang J."/>
            <person name="Mullins K.E."/>
            <person name="Clifford R.J."/>
            <person name="Onmus-Leone F."/>
            <person name="Yang Y."/>
            <person name="Jiang J."/>
            <person name="Leguia M."/>
            <person name="Kasper M.R."/>
            <person name="Maguina C."/>
            <person name="Lesho E.P."/>
            <person name="Jarman R.G."/>
            <person name="Richards A.L."/>
            <person name="Blazes D."/>
        </authorList>
    </citation>
    <scope>NUCLEOTIDE SEQUENCE [LARGE SCALE GENOMIC DNA]</scope>
    <source>
        <strain evidence="2 3">20.00</strain>
    </source>
</reference>
<keyword evidence="1" id="KW-0479">Metal-binding</keyword>
<dbReference type="InterPro" id="IPR052891">
    <property type="entry name" value="DNA-3mA_glycosylase"/>
</dbReference>
<proteinExistence type="predicted"/>
<evidence type="ECO:0000256" key="1">
    <source>
        <dbReference type="PIRSR" id="PIRSR605019-1"/>
    </source>
</evidence>
<dbReference type="Pfam" id="PF03352">
    <property type="entry name" value="Adenine_glyco"/>
    <property type="match status" value="1"/>
</dbReference>
<feature type="binding site" evidence="1">
    <location>
        <position position="205"/>
    </location>
    <ligand>
        <name>Zn(2+)</name>
        <dbReference type="ChEBI" id="CHEBI:29105"/>
    </ligand>
</feature>
<evidence type="ECO:0000313" key="2">
    <source>
        <dbReference type="EMBL" id="ALE03546.1"/>
    </source>
</evidence>
<dbReference type="Proteomes" id="UP000057213">
    <property type="component" value="Chromosome"/>
</dbReference>
<keyword evidence="2" id="KW-0326">Glycosidase</keyword>
<feature type="binding site" evidence="1">
    <location>
        <position position="41"/>
    </location>
    <ligand>
        <name>Zn(2+)</name>
        <dbReference type="ChEBI" id="CHEBI:29105"/>
    </ligand>
</feature>
<keyword evidence="3" id="KW-1185">Reference proteome</keyword>
<sequence>MSRDPFFEIEKPVGDNGLLMGVDGKLRCSWVGSDPLYCAYHDNEWGKVIFDDRLLFEKICLEGFQAGLSWLTILKKILHFRNAFDHFDLEKIVCYDEEKIKKLLQDRGIVRHQGKIRSVINNAFKAQTIIAEWGSLFRYFWSFQALKHGSFEKESLQIKQGNSATFASIHLAKDLKKRGWTFVGPEICHSFMQAVGIINGHLDGCFCRQESKGFCYEVLS</sequence>
<feature type="binding site" evidence="1">
    <location>
        <position position="201"/>
    </location>
    <ligand>
        <name>Zn(2+)</name>
        <dbReference type="ChEBI" id="CHEBI:29105"/>
    </ligand>
</feature>
<dbReference type="KEGG" id="banc:PU02_0732"/>
<gene>
    <name evidence="2" type="ORF">PU02_0732</name>
</gene>